<dbReference type="Pfam" id="PF01865">
    <property type="entry name" value="PhoU_div"/>
    <property type="match status" value="1"/>
</dbReference>
<accession>X1RLE2</accession>
<dbReference type="InterPro" id="IPR038078">
    <property type="entry name" value="PhoU-like_sf"/>
</dbReference>
<evidence type="ECO:0008006" key="3">
    <source>
        <dbReference type="Google" id="ProtNLM"/>
    </source>
</evidence>
<comment type="caution">
    <text evidence="2">The sequence shown here is derived from an EMBL/GenBank/DDBJ whole genome shotgun (WGS) entry which is preliminary data.</text>
</comment>
<evidence type="ECO:0000256" key="1">
    <source>
        <dbReference type="ARBA" id="ARBA00008591"/>
    </source>
</evidence>
<organism evidence="2">
    <name type="scientific">marine sediment metagenome</name>
    <dbReference type="NCBI Taxonomy" id="412755"/>
    <lineage>
        <taxon>unclassified sequences</taxon>
        <taxon>metagenomes</taxon>
        <taxon>ecological metagenomes</taxon>
    </lineage>
</organism>
<name>X1RLE2_9ZZZZ</name>
<protein>
    <recommendedName>
        <fullName evidence="3">Phosphate transport regulator</fullName>
    </recommendedName>
</protein>
<dbReference type="Gene3D" id="1.20.58.220">
    <property type="entry name" value="Phosphate transport system protein phou homolog 2, domain 2"/>
    <property type="match status" value="1"/>
</dbReference>
<feature type="non-terminal residue" evidence="2">
    <location>
        <position position="1"/>
    </location>
</feature>
<reference evidence="2" key="1">
    <citation type="journal article" date="2014" name="Front. Microbiol.">
        <title>High frequency of phylogenetically diverse reductive dehalogenase-homologous genes in deep subseafloor sedimentary metagenomes.</title>
        <authorList>
            <person name="Kawai M."/>
            <person name="Futagami T."/>
            <person name="Toyoda A."/>
            <person name="Takaki Y."/>
            <person name="Nishi S."/>
            <person name="Hori S."/>
            <person name="Arai W."/>
            <person name="Tsubouchi T."/>
            <person name="Morono Y."/>
            <person name="Uchiyama I."/>
            <person name="Ito T."/>
            <person name="Fujiyama A."/>
            <person name="Inagaki F."/>
            <person name="Takami H."/>
        </authorList>
    </citation>
    <scope>NUCLEOTIDE SEQUENCE</scope>
    <source>
        <strain evidence="2">Expedition CK06-06</strain>
    </source>
</reference>
<dbReference type="InterPro" id="IPR052912">
    <property type="entry name" value="UPF0111_domain"/>
</dbReference>
<dbReference type="PANTHER" id="PTHR37298">
    <property type="entry name" value="UPF0111 PROTEIN YKAA"/>
    <property type="match status" value="1"/>
</dbReference>
<dbReference type="InterPro" id="IPR018445">
    <property type="entry name" value="Put_Phosphate_transp_reg"/>
</dbReference>
<dbReference type="EMBL" id="BARV01036688">
    <property type="protein sequence ID" value="GAI56369.1"/>
    <property type="molecule type" value="Genomic_DNA"/>
</dbReference>
<proteinExistence type="inferred from homology"/>
<dbReference type="AlphaFoldDB" id="X1RLE2"/>
<gene>
    <name evidence="2" type="ORF">S06H3_56942</name>
</gene>
<comment type="similarity">
    <text evidence="1">Belongs to the UPF0111 family.</text>
</comment>
<sequence>FIPKEEKFFDLFEESARNMVKAAQGLKEMVDTWKNIEGRVGEITELEHQGDTITHQIMAQLNRTFVTPFDREDIALLAHTLDDVTDFIHAAADAMLIYRVDSSSQRAKELADIIVQAAAEVERAMPQLRHRAALKQIFTRCVEINRLENMADRVFRSAMAELFGNTTDLAQVIKWREIYEHLESATDRCEDVANVLEGVALKHA</sequence>
<dbReference type="PANTHER" id="PTHR37298:SF1">
    <property type="entry name" value="UPF0111 PROTEIN YKAA"/>
    <property type="match status" value="1"/>
</dbReference>
<evidence type="ECO:0000313" key="2">
    <source>
        <dbReference type="EMBL" id="GAI56369.1"/>
    </source>
</evidence>